<dbReference type="AlphaFoldDB" id="A0A0D6MIS1"/>
<keyword evidence="2" id="KW-1185">Reference proteome</keyword>
<dbReference type="STRING" id="1231623.Tasa_009_176"/>
<proteinExistence type="predicted"/>
<dbReference type="Pfam" id="PF06258">
    <property type="entry name" value="Mito_fiss_Elm1"/>
    <property type="match status" value="1"/>
</dbReference>
<sequence>MTCPAPADLSPDFACKARIVAEDFAGMRAQGFGLAHRAGLDAVLAPVRVRRLWHRVPQKLWPLPLRAVHPIEGGAHDELLISVGGLGGRIGRALKRRDHQALVQIQNPRMRLDAFDLIVANVHDGLRGPNVVSVRNALHGVTLDVLAHARHAWSARLRPDGRPLVSVLVGGANGRFRFGVSEAVTLGADLRAMAERDGARIVLTPSRRTDPQAVAVLRAALEPLGGVVWNGEGDNPYLGLLACADMIVVTMDSVSMVSEAVATAAPVMVAPLPGSSKRINRFLETLRSAGRVRMLEPRFASWQVSPLDDTAMAAEEMRARLGLH</sequence>
<reference evidence="1 2" key="1">
    <citation type="submission" date="2012-10" db="EMBL/GenBank/DDBJ databases">
        <title>Genome sequencing of Tanticharoenia sakaeratensis NBRC 103193.</title>
        <authorList>
            <person name="Azuma Y."/>
            <person name="Hadano H."/>
            <person name="Hirakawa H."/>
            <person name="Matsushita K."/>
        </authorList>
    </citation>
    <scope>NUCLEOTIDE SEQUENCE [LARGE SCALE GENOMIC DNA]</scope>
    <source>
        <strain evidence="1 2">NBRC 103193</strain>
    </source>
</reference>
<dbReference type="PANTHER" id="PTHR33986:SF15">
    <property type="entry name" value="MITOCHONDRIAL FISSION PROTEIN ELM1"/>
    <property type="match status" value="1"/>
</dbReference>
<dbReference type="InterPro" id="IPR009367">
    <property type="entry name" value="Elm1-like"/>
</dbReference>
<comment type="caution">
    <text evidence="1">The sequence shown here is derived from an EMBL/GenBank/DDBJ whole genome shotgun (WGS) entry which is preliminary data.</text>
</comment>
<evidence type="ECO:0000313" key="2">
    <source>
        <dbReference type="Proteomes" id="UP000032679"/>
    </source>
</evidence>
<evidence type="ECO:0008006" key="3">
    <source>
        <dbReference type="Google" id="ProtNLM"/>
    </source>
</evidence>
<gene>
    <name evidence="1" type="ORF">Tasa_009_176</name>
</gene>
<evidence type="ECO:0000313" key="1">
    <source>
        <dbReference type="EMBL" id="GAN53381.1"/>
    </source>
</evidence>
<dbReference type="Proteomes" id="UP000032679">
    <property type="component" value="Unassembled WGS sequence"/>
</dbReference>
<name>A0A0D6MIS1_9PROT</name>
<dbReference type="EMBL" id="BALE01000009">
    <property type="protein sequence ID" value="GAN53381.1"/>
    <property type="molecule type" value="Genomic_DNA"/>
</dbReference>
<dbReference type="PANTHER" id="PTHR33986">
    <property type="entry name" value="OS02G0535700 PROTEIN"/>
    <property type="match status" value="1"/>
</dbReference>
<protein>
    <recommendedName>
        <fullName evidence="3">DUF1022 domain-containing protein</fullName>
    </recommendedName>
</protein>
<organism evidence="1 2">
    <name type="scientific">Tanticharoenia sakaeratensis NBRC 103193</name>
    <dbReference type="NCBI Taxonomy" id="1231623"/>
    <lineage>
        <taxon>Bacteria</taxon>
        <taxon>Pseudomonadati</taxon>
        <taxon>Pseudomonadota</taxon>
        <taxon>Alphaproteobacteria</taxon>
        <taxon>Acetobacterales</taxon>
        <taxon>Acetobacteraceae</taxon>
        <taxon>Tanticharoenia</taxon>
    </lineage>
</organism>
<dbReference type="RefSeq" id="WP_048847229.1">
    <property type="nucleotide sequence ID" value="NZ_BALE01000009.1"/>
</dbReference>
<accession>A0A0D6MIS1</accession>